<sequence length="386" mass="43042">MLTISSGVLKNLVEMLVKSARNSSKKDKMIYLKTDGEFLKLYFYGEELSVEKKVLAEVEKDFEIATSISELDTKIKALPDATLVRLIKMENGFYIKWGNFFTSELILDILPETAPILTVPELTTSLKWNPGKLNGLVKLLKGFVAEPSLAQADASKVILLGLNFSKNENGKLIVHATNNYRYASITSTELEWFDENIVIDMRSLLGVCNVIAKDAGLEIGLTKDHYVVFRSGYTTAVCKPLVGNVPKLCDKYKTDTAAKLLIDRFELIKLCDRVNLLAPTSPILIFEETAGKIHCIVPGILDMDIRCSYDGDLPTFGMSDKHVKEAANLLGSYKDSDEIILYIDSPNEPISFGVEGKDEIKVFVCTHRVPYVIEANKKKQEALVKN</sequence>
<evidence type="ECO:0000313" key="2">
    <source>
        <dbReference type="EMBL" id="ODP27537.1"/>
    </source>
</evidence>
<evidence type="ECO:0000256" key="1">
    <source>
        <dbReference type="ARBA" id="ARBA00023125"/>
    </source>
</evidence>
<gene>
    <name evidence="2" type="ORF">PTI45_03099</name>
</gene>
<dbReference type="Proteomes" id="UP000094578">
    <property type="component" value="Unassembled WGS sequence"/>
</dbReference>
<accession>A0A1E3L158</accession>
<dbReference type="PANTHER" id="PTHR30478">
    <property type="entry name" value="DNA POLYMERASE III SUBUNIT BETA"/>
    <property type="match status" value="1"/>
</dbReference>
<dbReference type="EMBL" id="MDER01000052">
    <property type="protein sequence ID" value="ODP27537.1"/>
    <property type="molecule type" value="Genomic_DNA"/>
</dbReference>
<evidence type="ECO:0000313" key="3">
    <source>
        <dbReference type="Proteomes" id="UP000094578"/>
    </source>
</evidence>
<dbReference type="GO" id="GO:0006271">
    <property type="term" value="P:DNA strand elongation involved in DNA replication"/>
    <property type="evidence" value="ECO:0007669"/>
    <property type="project" value="TreeGrafter"/>
</dbReference>
<protein>
    <submittedName>
        <fullName evidence="2">Uncharacterized protein</fullName>
    </submittedName>
</protein>
<dbReference type="Gene3D" id="3.10.150.10">
    <property type="entry name" value="DNA Polymerase III, subunit A, domain 2"/>
    <property type="match status" value="1"/>
</dbReference>
<name>A0A1E3L158_9BACL</name>
<dbReference type="AlphaFoldDB" id="A0A1E3L158"/>
<reference evidence="2 3" key="1">
    <citation type="submission" date="2016-08" db="EMBL/GenBank/DDBJ databases">
        <title>Genome sequencing of Paenibacillus sp. TI45-13ar, isolated from Korean traditional nuruk.</title>
        <authorList>
            <person name="Kim S.-J."/>
        </authorList>
    </citation>
    <scope>NUCLEOTIDE SEQUENCE [LARGE SCALE GENOMIC DNA]</scope>
    <source>
        <strain evidence="2 3">TI45-13ar</strain>
    </source>
</reference>
<proteinExistence type="predicted"/>
<organism evidence="2 3">
    <name type="scientific">Paenibacillus nuruki</name>
    <dbReference type="NCBI Taxonomy" id="1886670"/>
    <lineage>
        <taxon>Bacteria</taxon>
        <taxon>Bacillati</taxon>
        <taxon>Bacillota</taxon>
        <taxon>Bacilli</taxon>
        <taxon>Bacillales</taxon>
        <taxon>Paenibacillaceae</taxon>
        <taxon>Paenibacillus</taxon>
    </lineage>
</organism>
<dbReference type="PATRIC" id="fig|1886670.3.peg.3147"/>
<keyword evidence="3" id="KW-1185">Reference proteome</keyword>
<keyword evidence="1" id="KW-0238">DNA-binding</keyword>
<dbReference type="InterPro" id="IPR001001">
    <property type="entry name" value="DNA_polIII_beta"/>
</dbReference>
<dbReference type="GO" id="GO:0003677">
    <property type="term" value="F:DNA binding"/>
    <property type="evidence" value="ECO:0007669"/>
    <property type="project" value="UniProtKB-KW"/>
</dbReference>
<dbReference type="Gene3D" id="3.70.10.10">
    <property type="match status" value="1"/>
</dbReference>
<dbReference type="RefSeq" id="WP_069328496.1">
    <property type="nucleotide sequence ID" value="NZ_MDER01000052.1"/>
</dbReference>
<dbReference type="GO" id="GO:0009360">
    <property type="term" value="C:DNA polymerase III complex"/>
    <property type="evidence" value="ECO:0007669"/>
    <property type="project" value="InterPro"/>
</dbReference>
<dbReference type="STRING" id="1886670.PTI45_03099"/>
<dbReference type="PANTHER" id="PTHR30478:SF0">
    <property type="entry name" value="BETA SLIDING CLAMP"/>
    <property type="match status" value="1"/>
</dbReference>
<comment type="caution">
    <text evidence="2">The sequence shown here is derived from an EMBL/GenBank/DDBJ whole genome shotgun (WGS) entry which is preliminary data.</text>
</comment>